<feature type="compositionally biased region" description="Basic residues" evidence="2">
    <location>
        <begin position="62"/>
        <end position="71"/>
    </location>
</feature>
<protein>
    <recommendedName>
        <fullName evidence="5">RNA polymerase I-specific transcription initiation factor RRN3</fullName>
    </recommendedName>
</protein>
<feature type="region of interest" description="Disordered" evidence="2">
    <location>
        <begin position="339"/>
        <end position="431"/>
    </location>
</feature>
<evidence type="ECO:0000256" key="2">
    <source>
        <dbReference type="SAM" id="MobiDB-lite"/>
    </source>
</evidence>
<feature type="region of interest" description="Disordered" evidence="2">
    <location>
        <begin position="777"/>
        <end position="798"/>
    </location>
</feature>
<proteinExistence type="inferred from homology"/>
<feature type="compositionally biased region" description="Low complexity" evidence="2">
    <location>
        <begin position="1"/>
        <end position="15"/>
    </location>
</feature>
<feature type="compositionally biased region" description="Polar residues" evidence="2">
    <location>
        <begin position="738"/>
        <end position="751"/>
    </location>
</feature>
<sequence length="948" mass="101679">MAALSAPQAKPAALSRPQKPSKRARMPPAASVAAAPPALSAVAKGKRPRPSDGAGDGDKDRPRRSKSSRGQKRSDAPTASEGRAAGKGAGEADAGGASALASQGEGGGAYRRAMFASFITQAFDKRAKGNNEEYNQIIGQFRALLPSASASPNASTSSAQPLTATPLAQLRTWLEALTSVVSKLDQSHAPLVETILAVPWAVTEEAFVAAYMRFVGALISARTEWLKPVLEKCVKGLKYRSPYTQASPHALPHLTRRLVYTRIHAILRLLLSLVPTLSPSLSPLLALHFPSKREPRAAQICYIDNLLLLTEYCTALSEDVLTLVVERALHIDVEIQGEPEDWEDVEEEMQAAAEASEGSEGKKRPQDSAVRDVVDRPMEDDPDDSDSDSDDDDDEEGGLDLDNLSSDDDEPDPVNDEDAARKATGAAQGMSEAAIRKVLDSRAKLDGILKVVLDHLAAAHADKRSLAHNNTSTVFPPGTPTTDVFDKAFATAATEPESTSREATPTADEPPPVDVVERRLTLFRTLLDIFDRTLLRTFKTRNVQFLLFYLCSLDVASSDHFIGVLLGRALFDLDAPSVTRVAAAGYVASFIARAQFVDAGMTRKVVRHLCSYLEGQMDDFARLTALATSIKGAGPAGGQDLPVFYAVAQAVFYIFCFRWKDLLEEEDDLDDEAALFGLDAGRKWMMGLETIKKAVSSSFNPLKVCAQPVVTQFASIAHKTSFMYCYGVLDANRRASSYRDSSSTGTVNGTSPHMPAPPLRSVSTSSLLNTLTASQLHLSTPSPHGTPAPPAPAPAPSAAPRQLLVAEEMDSFFPFDPFKLPLSSVYIDSIYREWEGADDESTTSGDASSSTADSDDDDDTASSSAAGTEDDDEDEPAWLRSRGGLAVPGMNRGGAEDDEDDEVARSFEAMSLSLSPQHESFGGRRALEMEKARSGNGTKARKAGKVVG</sequence>
<feature type="compositionally biased region" description="Basic and acidic residues" evidence="2">
    <location>
        <begin position="359"/>
        <end position="379"/>
    </location>
</feature>
<feature type="compositionally biased region" description="Acidic residues" evidence="2">
    <location>
        <begin position="380"/>
        <end position="417"/>
    </location>
</feature>
<feature type="compositionally biased region" description="Basic and acidic residues" evidence="2">
    <location>
        <begin position="921"/>
        <end position="933"/>
    </location>
</feature>
<keyword evidence="4" id="KW-1185">Reference proteome</keyword>
<comment type="caution">
    <text evidence="3">The sequence shown here is derived from an EMBL/GenBank/DDBJ whole genome shotgun (WGS) entry which is preliminary data.</text>
</comment>
<feature type="region of interest" description="Disordered" evidence="2">
    <location>
        <begin position="738"/>
        <end position="762"/>
    </location>
</feature>
<dbReference type="InterPro" id="IPR007991">
    <property type="entry name" value="RNA_pol_I_trans_ini_fac_RRN3"/>
</dbReference>
<dbReference type="AlphaFoldDB" id="A0AAV5G5W6"/>
<feature type="region of interest" description="Disordered" evidence="2">
    <location>
        <begin position="1"/>
        <end position="103"/>
    </location>
</feature>
<accession>A0AAV5G5W6</accession>
<feature type="compositionally biased region" description="Low complexity" evidence="2">
    <location>
        <begin position="842"/>
        <end position="852"/>
    </location>
</feature>
<feature type="region of interest" description="Disordered" evidence="2">
    <location>
        <begin position="836"/>
        <end position="948"/>
    </location>
</feature>
<reference evidence="3 4" key="1">
    <citation type="submission" date="2021-12" db="EMBL/GenBank/DDBJ databases">
        <title>High titer production of polyol ester of fatty acids by Rhodotorula paludigena BS15 towards product separation-free biomass refinery.</title>
        <authorList>
            <person name="Mano J."/>
            <person name="Ono H."/>
            <person name="Tanaka T."/>
            <person name="Naito K."/>
            <person name="Sushida H."/>
            <person name="Ike M."/>
            <person name="Tokuyasu K."/>
            <person name="Kitaoka M."/>
        </authorList>
    </citation>
    <scope>NUCLEOTIDE SEQUENCE [LARGE SCALE GENOMIC DNA]</scope>
    <source>
        <strain evidence="3 4">BS15</strain>
    </source>
</reference>
<dbReference type="GO" id="GO:0001042">
    <property type="term" value="F:RNA polymerase I core binding"/>
    <property type="evidence" value="ECO:0007669"/>
    <property type="project" value="TreeGrafter"/>
</dbReference>
<feature type="region of interest" description="Disordered" evidence="2">
    <location>
        <begin position="492"/>
        <end position="511"/>
    </location>
</feature>
<feature type="compositionally biased region" description="Low complexity" evidence="2">
    <location>
        <begin position="27"/>
        <end position="43"/>
    </location>
</feature>
<dbReference type="InterPro" id="IPR016024">
    <property type="entry name" value="ARM-type_fold"/>
</dbReference>
<name>A0AAV5G5W6_9BASI</name>
<feature type="compositionally biased region" description="Basic residues" evidence="2">
    <location>
        <begin position="939"/>
        <end position="948"/>
    </location>
</feature>
<evidence type="ECO:0000313" key="3">
    <source>
        <dbReference type="EMBL" id="GJN87951.1"/>
    </source>
</evidence>
<feature type="compositionally biased region" description="Acidic residues" evidence="2">
    <location>
        <begin position="339"/>
        <end position="349"/>
    </location>
</feature>
<dbReference type="EMBL" id="BQKY01000002">
    <property type="protein sequence ID" value="GJN87951.1"/>
    <property type="molecule type" value="Genomic_DNA"/>
</dbReference>
<evidence type="ECO:0000256" key="1">
    <source>
        <dbReference type="ARBA" id="ARBA00010098"/>
    </source>
</evidence>
<feature type="compositionally biased region" description="Pro residues" evidence="2">
    <location>
        <begin position="784"/>
        <end position="797"/>
    </location>
</feature>
<dbReference type="SUPFAM" id="SSF48371">
    <property type="entry name" value="ARM repeat"/>
    <property type="match status" value="1"/>
</dbReference>
<dbReference type="Proteomes" id="UP001342314">
    <property type="component" value="Unassembled WGS sequence"/>
</dbReference>
<comment type="similarity">
    <text evidence="1">Belongs to the RRN3 family.</text>
</comment>
<dbReference type="GO" id="GO:0005634">
    <property type="term" value="C:nucleus"/>
    <property type="evidence" value="ECO:0007669"/>
    <property type="project" value="TreeGrafter"/>
</dbReference>
<feature type="compositionally biased region" description="Low complexity" evidence="2">
    <location>
        <begin position="91"/>
        <end position="103"/>
    </location>
</feature>
<dbReference type="PANTHER" id="PTHR12790">
    <property type="entry name" value="TRANSCRIPTION INITIATION FACTOR IA RRN3"/>
    <property type="match status" value="1"/>
</dbReference>
<dbReference type="Pfam" id="PF05327">
    <property type="entry name" value="RRN3"/>
    <property type="match status" value="1"/>
</dbReference>
<dbReference type="PANTHER" id="PTHR12790:SF0">
    <property type="entry name" value="RNA POLYMERASE I-SPECIFIC TRANSCRIPTION INITIATION FACTOR RRN3-RELATED"/>
    <property type="match status" value="1"/>
</dbReference>
<evidence type="ECO:0000313" key="4">
    <source>
        <dbReference type="Proteomes" id="UP001342314"/>
    </source>
</evidence>
<dbReference type="GO" id="GO:0001181">
    <property type="term" value="F:RNA polymerase I general transcription initiation factor activity"/>
    <property type="evidence" value="ECO:0007669"/>
    <property type="project" value="InterPro"/>
</dbReference>
<dbReference type="GO" id="GO:0006361">
    <property type="term" value="P:transcription initiation at RNA polymerase I promoter"/>
    <property type="evidence" value="ECO:0007669"/>
    <property type="project" value="InterPro"/>
</dbReference>
<organism evidence="3 4">
    <name type="scientific">Rhodotorula paludigena</name>
    <dbReference type="NCBI Taxonomy" id="86838"/>
    <lineage>
        <taxon>Eukaryota</taxon>
        <taxon>Fungi</taxon>
        <taxon>Dikarya</taxon>
        <taxon>Basidiomycota</taxon>
        <taxon>Pucciniomycotina</taxon>
        <taxon>Microbotryomycetes</taxon>
        <taxon>Sporidiobolales</taxon>
        <taxon>Sporidiobolaceae</taxon>
        <taxon>Rhodotorula</taxon>
    </lineage>
</organism>
<evidence type="ECO:0008006" key="5">
    <source>
        <dbReference type="Google" id="ProtNLM"/>
    </source>
</evidence>
<gene>
    <name evidence="3" type="ORF">Rhopal_000906-T1</name>
</gene>